<keyword evidence="3" id="KW-1185">Reference proteome</keyword>
<gene>
    <name evidence="2" type="ORF">GCM10009727_86920</name>
</gene>
<dbReference type="PROSITE" id="PS50880">
    <property type="entry name" value="TOPRIM"/>
    <property type="match status" value="1"/>
</dbReference>
<dbReference type="Gene3D" id="3.90.980.10">
    <property type="entry name" value="DNA primase, catalytic core, N-terminal domain"/>
    <property type="match status" value="1"/>
</dbReference>
<dbReference type="Gene3D" id="3.40.1360.10">
    <property type="match status" value="1"/>
</dbReference>
<evidence type="ECO:0000313" key="3">
    <source>
        <dbReference type="Proteomes" id="UP001501020"/>
    </source>
</evidence>
<sequence length="517" mass="55085">MTATPWEDDQRRLAKLLSDMAAHETSLLRDGTRPWTWWLDRAVLHGRRHGYVNTLLIGAQWRAATDVRSYADWRAAGRQVSRGETGIRVLSRAGRPYAVFDIAQTTGLPLPPAAGVRSRVSGEAVRRLAGELCRGGEGVRRVEADSVAYLVLSWLGLDPDPPVFPVNAFWAGPAAGDRILRTARRVHDRACDPSGGVLPDAHRFFRSRLKSSWVPAYLDGRGFPPPVQRRRQIGYAPDAAHALIDHLRSLGHGDEAVVASGLARRGGAGRLHDMFRDRAMFAIRRPDGTVAGFIGRRADEAEGPKYLNGPDTDFFHKRELLYGLHEASEQLAAGARPVLVEGPLDAIAVALAEPREFAPVATCGLSLTAAHLAALADAADLAATGVLIALDDDPAGRSAAVRAWDVLSRVAGPLDLARLPEGRDPAGVLAGQGGAALRQALDATIPLMDAVVDAAAARAGGSLSTPEQRLAALRAACSPIAARPSGAARQVVRLAARTALPAPLVTEALTDHLSERP</sequence>
<reference evidence="2 3" key="1">
    <citation type="journal article" date="2019" name="Int. J. Syst. Evol. Microbiol.">
        <title>The Global Catalogue of Microorganisms (GCM) 10K type strain sequencing project: providing services to taxonomists for standard genome sequencing and annotation.</title>
        <authorList>
            <consortium name="The Broad Institute Genomics Platform"/>
            <consortium name="The Broad Institute Genome Sequencing Center for Infectious Disease"/>
            <person name="Wu L."/>
            <person name="Ma J."/>
        </authorList>
    </citation>
    <scope>NUCLEOTIDE SEQUENCE [LARGE SCALE GENOMIC DNA]</scope>
    <source>
        <strain evidence="2 3">JCM 13850</strain>
    </source>
</reference>
<accession>A0ABN3AG63</accession>
<protein>
    <recommendedName>
        <fullName evidence="1">Toprim domain-containing protein</fullName>
    </recommendedName>
</protein>
<dbReference type="EMBL" id="BAAAMR010000140">
    <property type="protein sequence ID" value="GAA2166887.1"/>
    <property type="molecule type" value="Genomic_DNA"/>
</dbReference>
<proteinExistence type="predicted"/>
<organism evidence="2 3">
    <name type="scientific">Actinomadura napierensis</name>
    <dbReference type="NCBI Taxonomy" id="267854"/>
    <lineage>
        <taxon>Bacteria</taxon>
        <taxon>Bacillati</taxon>
        <taxon>Actinomycetota</taxon>
        <taxon>Actinomycetes</taxon>
        <taxon>Streptosporangiales</taxon>
        <taxon>Thermomonosporaceae</taxon>
        <taxon>Actinomadura</taxon>
    </lineage>
</organism>
<dbReference type="InterPro" id="IPR050219">
    <property type="entry name" value="DnaG_primase"/>
</dbReference>
<dbReference type="Pfam" id="PF08275">
    <property type="entry name" value="DNAG_N"/>
    <property type="match status" value="1"/>
</dbReference>
<dbReference type="InterPro" id="IPR006171">
    <property type="entry name" value="TOPRIM_dom"/>
</dbReference>
<dbReference type="InterPro" id="IPR013264">
    <property type="entry name" value="DNAG_N"/>
</dbReference>
<dbReference type="InterPro" id="IPR037068">
    <property type="entry name" value="DNA_primase_core_N_sf"/>
</dbReference>
<dbReference type="PANTHER" id="PTHR30313">
    <property type="entry name" value="DNA PRIMASE"/>
    <property type="match status" value="1"/>
</dbReference>
<name>A0ABN3AG63_9ACTN</name>
<dbReference type="Proteomes" id="UP001501020">
    <property type="component" value="Unassembled WGS sequence"/>
</dbReference>
<evidence type="ECO:0000259" key="1">
    <source>
        <dbReference type="PROSITE" id="PS50880"/>
    </source>
</evidence>
<evidence type="ECO:0000313" key="2">
    <source>
        <dbReference type="EMBL" id="GAA2166887.1"/>
    </source>
</evidence>
<dbReference type="Pfam" id="PF13155">
    <property type="entry name" value="Toprim_2"/>
    <property type="match status" value="1"/>
</dbReference>
<dbReference type="PANTHER" id="PTHR30313:SF2">
    <property type="entry name" value="DNA PRIMASE"/>
    <property type="match status" value="1"/>
</dbReference>
<dbReference type="SMART" id="SM00493">
    <property type="entry name" value="TOPRIM"/>
    <property type="match status" value="1"/>
</dbReference>
<dbReference type="RefSeq" id="WP_344282352.1">
    <property type="nucleotide sequence ID" value="NZ_BAAAMR010000140.1"/>
</dbReference>
<feature type="domain" description="Toprim" evidence="1">
    <location>
        <begin position="335"/>
        <end position="426"/>
    </location>
</feature>
<dbReference type="SUPFAM" id="SSF56731">
    <property type="entry name" value="DNA primase core"/>
    <property type="match status" value="1"/>
</dbReference>
<comment type="caution">
    <text evidence="2">The sequence shown here is derived from an EMBL/GenBank/DDBJ whole genome shotgun (WGS) entry which is preliminary data.</text>
</comment>